<dbReference type="HAMAP" id="MF_01201">
    <property type="entry name" value="Ala_racemase"/>
    <property type="match status" value="1"/>
</dbReference>
<dbReference type="Proteomes" id="UP000239990">
    <property type="component" value="Unassembled WGS sequence"/>
</dbReference>
<feature type="active site" description="Proton acceptor; specific for D-alanine" evidence="7">
    <location>
        <position position="44"/>
    </location>
</feature>
<comment type="similarity">
    <text evidence="3 7">Belongs to the alanine racemase family.</text>
</comment>
<proteinExistence type="inferred from homology"/>
<dbReference type="Pfam" id="PF01168">
    <property type="entry name" value="Ala_racemase_N"/>
    <property type="match status" value="1"/>
</dbReference>
<reference evidence="11 12" key="1">
    <citation type="submission" date="2018-02" db="EMBL/GenBank/DDBJ databases">
        <title>Draft Genome of Achromobacter spanius stain 6.</title>
        <authorList>
            <person name="Gunasekera T.S."/>
            <person name="Radwan O."/>
            <person name="Ruiz O.N."/>
        </authorList>
    </citation>
    <scope>NUCLEOTIDE SEQUENCE [LARGE SCALE GENOMIC DNA]</scope>
    <source>
        <strain evidence="11 12">6</strain>
    </source>
</reference>
<feature type="binding site" evidence="7 9">
    <location>
        <position position="139"/>
    </location>
    <ligand>
        <name>substrate</name>
    </ligand>
</feature>
<keyword evidence="5 7" id="KW-0663">Pyridoxal phosphate</keyword>
<dbReference type="GO" id="GO:0030632">
    <property type="term" value="P:D-alanine biosynthetic process"/>
    <property type="evidence" value="ECO:0007669"/>
    <property type="project" value="UniProtKB-UniRule"/>
</dbReference>
<evidence type="ECO:0000259" key="10">
    <source>
        <dbReference type="SMART" id="SM01005"/>
    </source>
</evidence>
<dbReference type="GO" id="GO:0005829">
    <property type="term" value="C:cytosol"/>
    <property type="evidence" value="ECO:0007669"/>
    <property type="project" value="TreeGrafter"/>
</dbReference>
<dbReference type="NCBIfam" id="TIGR00492">
    <property type="entry name" value="alr"/>
    <property type="match status" value="1"/>
</dbReference>
<evidence type="ECO:0000313" key="11">
    <source>
        <dbReference type="EMBL" id="PPA75153.1"/>
    </source>
</evidence>
<dbReference type="OrthoDB" id="9813814at2"/>
<feature type="domain" description="Alanine racemase C-terminal" evidence="10">
    <location>
        <begin position="249"/>
        <end position="374"/>
    </location>
</feature>
<evidence type="ECO:0000256" key="7">
    <source>
        <dbReference type="HAMAP-Rule" id="MF_01201"/>
    </source>
</evidence>
<dbReference type="FunFam" id="3.20.20.10:FF:000002">
    <property type="entry name" value="Alanine racemase"/>
    <property type="match status" value="1"/>
</dbReference>
<dbReference type="FunFam" id="2.40.37.10:FF:000002">
    <property type="entry name" value="Alanine racemase"/>
    <property type="match status" value="1"/>
</dbReference>
<dbReference type="Gene3D" id="3.20.20.10">
    <property type="entry name" value="Alanine racemase"/>
    <property type="match status" value="1"/>
</dbReference>
<evidence type="ECO:0000313" key="12">
    <source>
        <dbReference type="Proteomes" id="UP000239990"/>
    </source>
</evidence>
<evidence type="ECO:0000256" key="4">
    <source>
        <dbReference type="ARBA" id="ARBA00013089"/>
    </source>
</evidence>
<name>A0A2S5GQN0_9BURK</name>
<comment type="cofactor">
    <cofactor evidence="2 7 8">
        <name>pyridoxal 5'-phosphate</name>
        <dbReference type="ChEBI" id="CHEBI:597326"/>
    </cofactor>
</comment>
<dbReference type="PROSITE" id="PS00395">
    <property type="entry name" value="ALANINE_RACEMASE"/>
    <property type="match status" value="1"/>
</dbReference>
<dbReference type="GO" id="GO:0008784">
    <property type="term" value="F:alanine racemase activity"/>
    <property type="evidence" value="ECO:0007669"/>
    <property type="project" value="UniProtKB-UniRule"/>
</dbReference>
<evidence type="ECO:0000256" key="2">
    <source>
        <dbReference type="ARBA" id="ARBA00001933"/>
    </source>
</evidence>
<organism evidence="11 12">
    <name type="scientific">Achromobacter spanius</name>
    <dbReference type="NCBI Taxonomy" id="217203"/>
    <lineage>
        <taxon>Bacteria</taxon>
        <taxon>Pseudomonadati</taxon>
        <taxon>Pseudomonadota</taxon>
        <taxon>Betaproteobacteria</taxon>
        <taxon>Burkholderiales</taxon>
        <taxon>Alcaligenaceae</taxon>
        <taxon>Achromobacter</taxon>
    </lineage>
</organism>
<protein>
    <recommendedName>
        <fullName evidence="4 7">Alanine racemase</fullName>
        <ecNumber evidence="4 7">5.1.1.1</ecNumber>
    </recommendedName>
</protein>
<comment type="catalytic activity">
    <reaction evidence="1 7">
        <text>L-alanine = D-alanine</text>
        <dbReference type="Rhea" id="RHEA:20249"/>
        <dbReference type="ChEBI" id="CHEBI:57416"/>
        <dbReference type="ChEBI" id="CHEBI:57972"/>
        <dbReference type="EC" id="5.1.1.1"/>
    </reaction>
</comment>
<dbReference type="PRINTS" id="PR00992">
    <property type="entry name" value="ALARACEMASE"/>
</dbReference>
<dbReference type="UniPathway" id="UPA00042">
    <property type="reaction ID" value="UER00497"/>
</dbReference>
<dbReference type="InterPro" id="IPR009006">
    <property type="entry name" value="Ala_racemase/Decarboxylase_C"/>
</dbReference>
<dbReference type="EC" id="5.1.1.1" evidence="4 7"/>
<evidence type="ECO:0000256" key="9">
    <source>
        <dbReference type="PIRSR" id="PIRSR600821-52"/>
    </source>
</evidence>
<feature type="active site" description="Proton acceptor; specific for L-alanine" evidence="7">
    <location>
        <position position="270"/>
    </location>
</feature>
<dbReference type="InterPro" id="IPR001608">
    <property type="entry name" value="Ala_racemase_N"/>
</dbReference>
<dbReference type="SUPFAM" id="SSF50621">
    <property type="entry name" value="Alanine racemase C-terminal domain-like"/>
    <property type="match status" value="1"/>
</dbReference>
<comment type="function">
    <text evidence="7">Catalyzes the interconversion of L-alanine and D-alanine. May also act on other amino acids.</text>
</comment>
<dbReference type="InterPro" id="IPR011079">
    <property type="entry name" value="Ala_racemase_C"/>
</dbReference>
<dbReference type="InterPro" id="IPR029066">
    <property type="entry name" value="PLP-binding_barrel"/>
</dbReference>
<evidence type="ECO:0000256" key="1">
    <source>
        <dbReference type="ARBA" id="ARBA00000316"/>
    </source>
</evidence>
<comment type="pathway">
    <text evidence="7">Amino-acid biosynthesis; D-alanine biosynthesis; D-alanine from L-alanine: step 1/1.</text>
</comment>
<keyword evidence="6 7" id="KW-0413">Isomerase</keyword>
<dbReference type="Gene3D" id="2.40.37.10">
    <property type="entry name" value="Lyase, Ornithine Decarboxylase, Chain A, domain 1"/>
    <property type="match status" value="1"/>
</dbReference>
<evidence type="ECO:0000256" key="6">
    <source>
        <dbReference type="ARBA" id="ARBA00023235"/>
    </source>
</evidence>
<feature type="modified residue" description="N6-(pyridoxal phosphate)lysine" evidence="7 8">
    <location>
        <position position="44"/>
    </location>
</feature>
<dbReference type="SUPFAM" id="SSF51419">
    <property type="entry name" value="PLP-binding barrel"/>
    <property type="match status" value="1"/>
</dbReference>
<dbReference type="CDD" id="cd06827">
    <property type="entry name" value="PLPDE_III_AR_proteobact"/>
    <property type="match status" value="1"/>
</dbReference>
<dbReference type="GO" id="GO:0030170">
    <property type="term" value="F:pyridoxal phosphate binding"/>
    <property type="evidence" value="ECO:0007669"/>
    <property type="project" value="UniProtKB-UniRule"/>
</dbReference>
<dbReference type="PANTHER" id="PTHR30511:SF0">
    <property type="entry name" value="ALANINE RACEMASE, CATABOLIC-RELATED"/>
    <property type="match status" value="1"/>
</dbReference>
<feature type="binding site" evidence="7 9">
    <location>
        <position position="318"/>
    </location>
    <ligand>
        <name>substrate</name>
    </ligand>
</feature>
<dbReference type="InterPro" id="IPR020622">
    <property type="entry name" value="Ala_racemase_pyridoxalP-BS"/>
</dbReference>
<gene>
    <name evidence="11" type="primary">alr</name>
    <name evidence="11" type="ORF">C4E15_17620</name>
</gene>
<sequence>MPRPISATVSVSALAHNLATVRHHLEQTAAAAGGLPPSIWAVIKANAYGHGIEQAVTGFSKAQGLAMLDLDEAVRCREAGWGGPILLLEGFFKPADLDLVDRYHLSTTVHNREQLDMLSRARFTRRVDVMLKLNSGMNRLGFSPASYPAAHERAMLLQQQGTLGSVGKMTHFACADGPQGVSEQLALFNSVTHKMPGTISVCNSAATLRFADIAVSSPTQTHWVRPGICLYGASPFADAEAASFGLKPAMTLASEIIAVQELKAGDSVGYGAIFRAERAMRIGIVACGYADGYPRHATTGTPVVVAGIRTQLVGRVSMDMLIVDLDPIPAAGVGAPVVLWGEDGPSVDEVAQAAGTIGYELLCALAPRVPVSRDA</sequence>
<comment type="caution">
    <text evidence="11">The sequence shown here is derived from an EMBL/GenBank/DDBJ whole genome shotgun (WGS) entry which is preliminary data.</text>
</comment>
<dbReference type="Pfam" id="PF00842">
    <property type="entry name" value="Ala_racemase_C"/>
    <property type="match status" value="1"/>
</dbReference>
<dbReference type="AlphaFoldDB" id="A0A2S5GQN0"/>
<dbReference type="RefSeq" id="WP_046804733.1">
    <property type="nucleotide sequence ID" value="NZ_PREU01000007.1"/>
</dbReference>
<evidence type="ECO:0000256" key="3">
    <source>
        <dbReference type="ARBA" id="ARBA00007880"/>
    </source>
</evidence>
<dbReference type="InterPro" id="IPR000821">
    <property type="entry name" value="Ala_racemase"/>
</dbReference>
<dbReference type="PANTHER" id="PTHR30511">
    <property type="entry name" value="ALANINE RACEMASE"/>
    <property type="match status" value="1"/>
</dbReference>
<dbReference type="SMART" id="SM01005">
    <property type="entry name" value="Ala_racemase_C"/>
    <property type="match status" value="1"/>
</dbReference>
<evidence type="ECO:0000256" key="8">
    <source>
        <dbReference type="PIRSR" id="PIRSR600821-50"/>
    </source>
</evidence>
<dbReference type="EMBL" id="PREU01000007">
    <property type="protein sequence ID" value="PPA75153.1"/>
    <property type="molecule type" value="Genomic_DNA"/>
</dbReference>
<accession>A0A2S5GQN0</accession>
<evidence type="ECO:0000256" key="5">
    <source>
        <dbReference type="ARBA" id="ARBA00022898"/>
    </source>
</evidence>